<feature type="transmembrane region" description="Helical" evidence="2">
    <location>
        <begin position="9"/>
        <end position="26"/>
    </location>
</feature>
<organism evidence="3 4">
    <name type="scientific">Brevibacillus invocatus</name>
    <dbReference type="NCBI Taxonomy" id="173959"/>
    <lineage>
        <taxon>Bacteria</taxon>
        <taxon>Bacillati</taxon>
        <taxon>Bacillota</taxon>
        <taxon>Bacilli</taxon>
        <taxon>Bacillales</taxon>
        <taxon>Paenibacillaceae</taxon>
        <taxon>Brevibacillus</taxon>
    </lineage>
</organism>
<evidence type="ECO:0000313" key="4">
    <source>
        <dbReference type="Proteomes" id="UP000282028"/>
    </source>
</evidence>
<protein>
    <submittedName>
        <fullName evidence="3">Uncharacterized protein</fullName>
    </submittedName>
</protein>
<keyword evidence="4" id="KW-1185">Reference proteome</keyword>
<dbReference type="RefSeq" id="WP_122910966.1">
    <property type="nucleotide sequence ID" value="NZ_CBCSBE010000030.1"/>
</dbReference>
<keyword evidence="1" id="KW-0175">Coiled coil</keyword>
<feature type="coiled-coil region" evidence="1">
    <location>
        <begin position="49"/>
        <end position="76"/>
    </location>
</feature>
<dbReference type="Proteomes" id="UP000282028">
    <property type="component" value="Unassembled WGS sequence"/>
</dbReference>
<accession>A0A3M8BZC6</accession>
<evidence type="ECO:0000256" key="2">
    <source>
        <dbReference type="SAM" id="Phobius"/>
    </source>
</evidence>
<keyword evidence="2" id="KW-1133">Transmembrane helix</keyword>
<evidence type="ECO:0000313" key="3">
    <source>
        <dbReference type="EMBL" id="RNB68045.1"/>
    </source>
</evidence>
<name>A0A3M8BZC6_9BACL</name>
<gene>
    <name evidence="3" type="ORF">EDM52_21395</name>
</gene>
<keyword evidence="2" id="KW-0812">Transmembrane</keyword>
<sequence length="84" mass="9379">MSSFQDDDVAVIALWIIAIGVFILAIDKTTKLNNKPETLPAPVPCPPCNQSDDQQFDEIQKQLEQLKNGLIQLKNICKPEEKGE</sequence>
<dbReference type="OrthoDB" id="2475152at2"/>
<keyword evidence="2" id="KW-0472">Membrane</keyword>
<evidence type="ECO:0000256" key="1">
    <source>
        <dbReference type="SAM" id="Coils"/>
    </source>
</evidence>
<dbReference type="AlphaFoldDB" id="A0A3M8BZC6"/>
<proteinExistence type="predicted"/>
<dbReference type="EMBL" id="RHHR01000047">
    <property type="protein sequence ID" value="RNB68045.1"/>
    <property type="molecule type" value="Genomic_DNA"/>
</dbReference>
<reference evidence="3 4" key="1">
    <citation type="submission" date="2018-10" db="EMBL/GenBank/DDBJ databases">
        <title>Phylogenomics of Brevibacillus.</title>
        <authorList>
            <person name="Dunlap C."/>
        </authorList>
    </citation>
    <scope>NUCLEOTIDE SEQUENCE [LARGE SCALE GENOMIC DNA]</scope>
    <source>
        <strain evidence="3 4">JCM 12215</strain>
    </source>
</reference>
<comment type="caution">
    <text evidence="3">The sequence shown here is derived from an EMBL/GenBank/DDBJ whole genome shotgun (WGS) entry which is preliminary data.</text>
</comment>